<evidence type="ECO:0008006" key="10">
    <source>
        <dbReference type="Google" id="ProtNLM"/>
    </source>
</evidence>
<dbReference type="SUPFAM" id="SSF88659">
    <property type="entry name" value="Sigma3 and sigma4 domains of RNA polymerase sigma factors"/>
    <property type="match status" value="1"/>
</dbReference>
<dbReference type="AlphaFoldDB" id="A0A369LHP0"/>
<dbReference type="PANTHER" id="PTHR43133:SF51">
    <property type="entry name" value="RNA POLYMERASE SIGMA FACTOR"/>
    <property type="match status" value="1"/>
</dbReference>
<dbReference type="Gene3D" id="1.10.10.10">
    <property type="entry name" value="Winged helix-like DNA-binding domain superfamily/Winged helix DNA-binding domain"/>
    <property type="match status" value="1"/>
</dbReference>
<evidence type="ECO:0000313" key="8">
    <source>
        <dbReference type="EMBL" id="RDB58704.1"/>
    </source>
</evidence>
<evidence type="ECO:0000256" key="1">
    <source>
        <dbReference type="ARBA" id="ARBA00010641"/>
    </source>
</evidence>
<dbReference type="EMBL" id="PPTO01000007">
    <property type="protein sequence ID" value="RDB58704.1"/>
    <property type="molecule type" value="Genomic_DNA"/>
</dbReference>
<organism evidence="8 9">
    <name type="scientific">Slackia isoflavoniconvertens</name>
    <dbReference type="NCBI Taxonomy" id="572010"/>
    <lineage>
        <taxon>Bacteria</taxon>
        <taxon>Bacillati</taxon>
        <taxon>Actinomycetota</taxon>
        <taxon>Coriobacteriia</taxon>
        <taxon>Eggerthellales</taxon>
        <taxon>Eggerthellaceae</taxon>
        <taxon>Slackia</taxon>
    </lineage>
</organism>
<dbReference type="InterPro" id="IPR013249">
    <property type="entry name" value="RNA_pol_sigma70_r4_t2"/>
</dbReference>
<evidence type="ECO:0000259" key="7">
    <source>
        <dbReference type="Pfam" id="PF08281"/>
    </source>
</evidence>
<dbReference type="InterPro" id="IPR014284">
    <property type="entry name" value="RNA_pol_sigma-70_dom"/>
</dbReference>
<evidence type="ECO:0000259" key="6">
    <source>
        <dbReference type="Pfam" id="PF04542"/>
    </source>
</evidence>
<dbReference type="SUPFAM" id="SSF88946">
    <property type="entry name" value="Sigma2 domain of RNA polymerase sigma factors"/>
    <property type="match status" value="1"/>
</dbReference>
<dbReference type="CDD" id="cd06171">
    <property type="entry name" value="Sigma70_r4"/>
    <property type="match status" value="1"/>
</dbReference>
<comment type="similarity">
    <text evidence="1">Belongs to the sigma-70 factor family. ECF subfamily.</text>
</comment>
<dbReference type="InterPro" id="IPR013324">
    <property type="entry name" value="RNA_pol_sigma_r3/r4-like"/>
</dbReference>
<accession>A0A369LHP0</accession>
<protein>
    <recommendedName>
        <fullName evidence="10">RNA polymerase subunit sigma-24</fullName>
    </recommendedName>
</protein>
<dbReference type="GO" id="GO:0006352">
    <property type="term" value="P:DNA-templated transcription initiation"/>
    <property type="evidence" value="ECO:0007669"/>
    <property type="project" value="InterPro"/>
</dbReference>
<evidence type="ECO:0000313" key="9">
    <source>
        <dbReference type="Proteomes" id="UP000253975"/>
    </source>
</evidence>
<sequence>MRVHGDAVYRLAFARCRNTPDAEDIFQTTFLRFYASHIPFGNPEHEKAWLLRVCINACKDLQKSAWRTKVSAMPDEFDAPDTSARKETTPQEEALDEAMQRLSPEQRTVVHLHYFEGFSTGETAQMLGMRSATVRSHLHRARIAMRNALEDAGFPQANGRIGASVEAQKVSSPERRSSNTASDSFRESAHFNTDSLLEGGSNER</sequence>
<dbReference type="GO" id="GO:0003677">
    <property type="term" value="F:DNA binding"/>
    <property type="evidence" value="ECO:0007669"/>
    <property type="project" value="InterPro"/>
</dbReference>
<feature type="domain" description="RNA polymerase sigma factor 70 region 4 type 2" evidence="7">
    <location>
        <begin position="93"/>
        <end position="144"/>
    </location>
</feature>
<dbReference type="PANTHER" id="PTHR43133">
    <property type="entry name" value="RNA POLYMERASE ECF-TYPE SIGMA FACTO"/>
    <property type="match status" value="1"/>
</dbReference>
<name>A0A369LHP0_9ACTN</name>
<gene>
    <name evidence="8" type="ORF">C1881_05340</name>
</gene>
<dbReference type="Gene3D" id="1.10.1740.10">
    <property type="match status" value="1"/>
</dbReference>
<feature type="domain" description="RNA polymerase sigma-70 region 2" evidence="6">
    <location>
        <begin position="3"/>
        <end position="68"/>
    </location>
</feature>
<dbReference type="InterPro" id="IPR039425">
    <property type="entry name" value="RNA_pol_sigma-70-like"/>
</dbReference>
<keyword evidence="4" id="KW-0804">Transcription</keyword>
<keyword evidence="2" id="KW-0805">Transcription regulation</keyword>
<evidence type="ECO:0000256" key="5">
    <source>
        <dbReference type="SAM" id="MobiDB-lite"/>
    </source>
</evidence>
<keyword evidence="3" id="KW-0731">Sigma factor</keyword>
<comment type="caution">
    <text evidence="8">The sequence shown here is derived from an EMBL/GenBank/DDBJ whole genome shotgun (WGS) entry which is preliminary data.</text>
</comment>
<dbReference type="Pfam" id="PF08281">
    <property type="entry name" value="Sigma70_r4_2"/>
    <property type="match status" value="1"/>
</dbReference>
<dbReference type="InterPro" id="IPR036388">
    <property type="entry name" value="WH-like_DNA-bd_sf"/>
</dbReference>
<evidence type="ECO:0000256" key="4">
    <source>
        <dbReference type="ARBA" id="ARBA00023163"/>
    </source>
</evidence>
<dbReference type="NCBIfam" id="TIGR02937">
    <property type="entry name" value="sigma70-ECF"/>
    <property type="match status" value="1"/>
</dbReference>
<proteinExistence type="inferred from homology"/>
<dbReference type="InterPro" id="IPR007627">
    <property type="entry name" value="RNA_pol_sigma70_r2"/>
</dbReference>
<dbReference type="Pfam" id="PF04542">
    <property type="entry name" value="Sigma70_r2"/>
    <property type="match status" value="1"/>
</dbReference>
<evidence type="ECO:0000256" key="2">
    <source>
        <dbReference type="ARBA" id="ARBA00023015"/>
    </source>
</evidence>
<dbReference type="GO" id="GO:0016987">
    <property type="term" value="F:sigma factor activity"/>
    <property type="evidence" value="ECO:0007669"/>
    <property type="project" value="UniProtKB-KW"/>
</dbReference>
<dbReference type="InterPro" id="IPR013325">
    <property type="entry name" value="RNA_pol_sigma_r2"/>
</dbReference>
<dbReference type="Proteomes" id="UP000253975">
    <property type="component" value="Unassembled WGS sequence"/>
</dbReference>
<feature type="region of interest" description="Disordered" evidence="5">
    <location>
        <begin position="165"/>
        <end position="204"/>
    </location>
</feature>
<evidence type="ECO:0000256" key="3">
    <source>
        <dbReference type="ARBA" id="ARBA00023082"/>
    </source>
</evidence>
<reference evidence="8 9" key="1">
    <citation type="journal article" date="2018" name="Elife">
        <title>Discovery and characterization of a prevalent human gut bacterial enzyme sufficient for the inactivation of a family of plant toxins.</title>
        <authorList>
            <person name="Koppel N."/>
            <person name="Bisanz J.E."/>
            <person name="Pandelia M.E."/>
            <person name="Turnbaugh P.J."/>
            <person name="Balskus E.P."/>
        </authorList>
    </citation>
    <scope>NUCLEOTIDE SEQUENCE [LARGE SCALE GENOMIC DNA]</scope>
    <source>
        <strain evidence="8 9">OB21 GAM31</strain>
    </source>
</reference>